<name>A0A367RMG3_NOSPU</name>
<comment type="caution">
    <text evidence="2">The sequence shown here is derived from an EMBL/GenBank/DDBJ whole genome shotgun (WGS) entry which is preliminary data.</text>
</comment>
<evidence type="ECO:0000256" key="1">
    <source>
        <dbReference type="SAM" id="MobiDB-lite"/>
    </source>
</evidence>
<dbReference type="Proteomes" id="UP000252085">
    <property type="component" value="Unassembled WGS sequence"/>
</dbReference>
<proteinExistence type="predicted"/>
<protein>
    <submittedName>
        <fullName evidence="2">Uncharacterized protein</fullName>
    </submittedName>
</protein>
<feature type="region of interest" description="Disordered" evidence="1">
    <location>
        <begin position="61"/>
        <end position="83"/>
    </location>
</feature>
<gene>
    <name evidence="2" type="ORF">A6769_12760</name>
</gene>
<sequence length="83" mass="8573">MIISDLNYLENTSEEIIGGGNSKPVIIIIKPTKPVKYTNFAQAVANASATGGVNNSAFTETNATTTKNSATASSVSVASTSYK</sequence>
<dbReference type="AlphaFoldDB" id="A0A367RMG3"/>
<evidence type="ECO:0000313" key="3">
    <source>
        <dbReference type="Proteomes" id="UP000252085"/>
    </source>
</evidence>
<accession>A0A367RMG3</accession>
<organism evidence="2 3">
    <name type="scientific">Nostoc punctiforme NIES-2108</name>
    <dbReference type="NCBI Taxonomy" id="1356359"/>
    <lineage>
        <taxon>Bacteria</taxon>
        <taxon>Bacillati</taxon>
        <taxon>Cyanobacteriota</taxon>
        <taxon>Cyanophyceae</taxon>
        <taxon>Nostocales</taxon>
        <taxon>Nostocaceae</taxon>
        <taxon>Nostoc</taxon>
    </lineage>
</organism>
<evidence type="ECO:0000313" key="2">
    <source>
        <dbReference type="EMBL" id="RCJ37756.1"/>
    </source>
</evidence>
<reference evidence="2 3" key="1">
    <citation type="submission" date="2016-04" db="EMBL/GenBank/DDBJ databases">
        <authorList>
            <person name="Evans L.H."/>
            <person name="Alamgir A."/>
            <person name="Owens N."/>
            <person name="Weber N.D."/>
            <person name="Virtaneva K."/>
            <person name="Barbian K."/>
            <person name="Babar A."/>
            <person name="Rosenke K."/>
        </authorList>
    </citation>
    <scope>NUCLEOTIDE SEQUENCE [LARGE SCALE GENOMIC DNA]</scope>
    <source>
        <strain evidence="2">NIES-2108</strain>
    </source>
</reference>
<dbReference type="EMBL" id="LXQE01000136">
    <property type="protein sequence ID" value="RCJ37756.1"/>
    <property type="molecule type" value="Genomic_DNA"/>
</dbReference>